<comment type="caution">
    <text evidence="3">The sequence shown here is derived from an EMBL/GenBank/DDBJ whole genome shotgun (WGS) entry which is preliminary data.</text>
</comment>
<dbReference type="Gene3D" id="3.30.750.24">
    <property type="entry name" value="STAS domain"/>
    <property type="match status" value="1"/>
</dbReference>
<dbReference type="InterPro" id="IPR002645">
    <property type="entry name" value="STAS_dom"/>
</dbReference>
<accession>A0A7Y7B724</accession>
<dbReference type="EMBL" id="JABBXF010000049">
    <property type="protein sequence ID" value="NVK80212.1"/>
    <property type="molecule type" value="Genomic_DNA"/>
</dbReference>
<reference evidence="3 4" key="1">
    <citation type="submission" date="2020-04" db="EMBL/GenBank/DDBJ databases">
        <title>Draft Genome Sequence of Streptomyces morookaense DSM 40503, an 8-azaguanine-producing strain.</title>
        <authorList>
            <person name="Qi J."/>
            <person name="Gao J.-M."/>
        </authorList>
    </citation>
    <scope>NUCLEOTIDE SEQUENCE [LARGE SCALE GENOMIC DNA]</scope>
    <source>
        <strain evidence="3 4">DSM 40503</strain>
    </source>
</reference>
<keyword evidence="4" id="KW-1185">Reference proteome</keyword>
<organism evidence="3 4">
    <name type="scientific">Streptomyces morookaense</name>
    <name type="common">Streptoverticillium morookaense</name>
    <dbReference type="NCBI Taxonomy" id="1970"/>
    <lineage>
        <taxon>Bacteria</taxon>
        <taxon>Bacillati</taxon>
        <taxon>Actinomycetota</taxon>
        <taxon>Actinomycetes</taxon>
        <taxon>Kitasatosporales</taxon>
        <taxon>Streptomycetaceae</taxon>
        <taxon>Streptomyces</taxon>
    </lineage>
</organism>
<dbReference type="Pfam" id="PF01740">
    <property type="entry name" value="STAS"/>
    <property type="match status" value="1"/>
</dbReference>
<dbReference type="SUPFAM" id="SSF52091">
    <property type="entry name" value="SpoIIaa-like"/>
    <property type="match status" value="1"/>
</dbReference>
<feature type="region of interest" description="Disordered" evidence="1">
    <location>
        <begin position="114"/>
        <end position="133"/>
    </location>
</feature>
<evidence type="ECO:0000313" key="4">
    <source>
        <dbReference type="Proteomes" id="UP000587462"/>
    </source>
</evidence>
<dbReference type="RefSeq" id="WP_171083910.1">
    <property type="nucleotide sequence ID" value="NZ_BNBU01000008.1"/>
</dbReference>
<dbReference type="InterPro" id="IPR036513">
    <property type="entry name" value="STAS_dom_sf"/>
</dbReference>
<dbReference type="AlphaFoldDB" id="A0A7Y7B724"/>
<protein>
    <submittedName>
        <fullName evidence="3">Anti-sigma factor antagonist</fullName>
    </submittedName>
</protein>
<gene>
    <name evidence="3" type="ORF">HG542_21470</name>
</gene>
<dbReference type="Proteomes" id="UP000587462">
    <property type="component" value="Unassembled WGS sequence"/>
</dbReference>
<proteinExistence type="predicted"/>
<evidence type="ECO:0000313" key="3">
    <source>
        <dbReference type="EMBL" id="NVK80212.1"/>
    </source>
</evidence>
<evidence type="ECO:0000256" key="1">
    <source>
        <dbReference type="SAM" id="MobiDB-lite"/>
    </source>
</evidence>
<feature type="domain" description="STAS" evidence="2">
    <location>
        <begin position="6"/>
        <end position="83"/>
    </location>
</feature>
<evidence type="ECO:0000259" key="2">
    <source>
        <dbReference type="Pfam" id="PF01740"/>
    </source>
</evidence>
<sequence length="133" mass="13885">MTIEWRYTTHEDVGVLSVSGYLGAQAVNRFRGAVGWAEARGTGAVIVDLTALHGWSAEGQRAITEAAARLAALGRPLELAAIPADGSLVPDAGQPHVPVHPDLLSGLAAHHVRPGAPDRQWRSGAWPAGTDAD</sequence>
<name>A0A7Y7B724_STRMO</name>